<name>A0A223ZSP1_STROR</name>
<organism evidence="1 2">
    <name type="scientific">Streptococcus oralis subsp. tigurinus</name>
    <dbReference type="NCBI Taxonomy" id="1077464"/>
    <lineage>
        <taxon>Bacteria</taxon>
        <taxon>Bacillati</taxon>
        <taxon>Bacillota</taxon>
        <taxon>Bacilli</taxon>
        <taxon>Lactobacillales</taxon>
        <taxon>Streptococcaceae</taxon>
        <taxon>Streptococcus</taxon>
    </lineage>
</organism>
<gene>
    <name evidence="1" type="ORF">STO1_004440</name>
</gene>
<dbReference type="EMBL" id="AP018338">
    <property type="protein sequence ID" value="BBA08048.1"/>
    <property type="molecule type" value="Genomic_DNA"/>
</dbReference>
<evidence type="ECO:0000313" key="1">
    <source>
        <dbReference type="EMBL" id="BBA08048.1"/>
    </source>
</evidence>
<proteinExistence type="predicted"/>
<dbReference type="Proteomes" id="UP000218665">
    <property type="component" value="Chromosome"/>
</dbReference>
<accession>A0A223ZSP1</accession>
<evidence type="ECO:0000313" key="2">
    <source>
        <dbReference type="Proteomes" id="UP000218665"/>
    </source>
</evidence>
<dbReference type="AlphaFoldDB" id="A0A223ZSP1"/>
<reference evidence="1 2" key="1">
    <citation type="submission" date="2017-07" db="EMBL/GenBank/DDBJ databases">
        <title>Whole genome sequence of Streptococcus tigurinus, strain osk_001, isolated from post-mortem material.</title>
        <authorList>
            <person name="Yoshizawa H."/>
            <person name="Motooka D."/>
            <person name="Katada R."/>
            <person name="Matsumoto Y."/>
            <person name="Nakamura S."/>
            <person name="Morii E."/>
            <person name="Iida T."/>
            <person name="Matsumoto H."/>
        </authorList>
    </citation>
    <scope>NUCLEOTIDE SEQUENCE [LARGE SCALE GENOMIC DNA]</scope>
    <source>
        <strain evidence="2">osk_001</strain>
    </source>
</reference>
<dbReference type="RefSeq" id="WP_157741816.1">
    <property type="nucleotide sequence ID" value="NZ_AP018338.1"/>
</dbReference>
<sequence>MSNDCHKTSKGNLANFHEKMKENVNKNLDSSSLKIFFEEKENFPQKRVKIIREKRKEIKNPAKRLTYFRNVIK</sequence>
<protein>
    <submittedName>
        <fullName evidence="1">Uncharacterized protein</fullName>
    </submittedName>
</protein>